<name>A0A9E7TK68_9EURY</name>
<dbReference type="Proteomes" id="UP001060368">
    <property type="component" value="Chromosome"/>
</dbReference>
<accession>A0A9E7TK68</accession>
<evidence type="ECO:0000256" key="1">
    <source>
        <dbReference type="SAM" id="MobiDB-lite"/>
    </source>
</evidence>
<evidence type="ECO:0000313" key="3">
    <source>
        <dbReference type="Proteomes" id="UP001060368"/>
    </source>
</evidence>
<proteinExistence type="predicted"/>
<gene>
    <name evidence="2" type="ORF">L6E24_14230</name>
</gene>
<dbReference type="AlphaFoldDB" id="A0A9E7TK68"/>
<feature type="compositionally biased region" description="Basic and acidic residues" evidence="1">
    <location>
        <begin position="139"/>
        <end position="154"/>
    </location>
</feature>
<dbReference type="EMBL" id="CP096115">
    <property type="protein sequence ID" value="UUX92474.1"/>
    <property type="molecule type" value="Genomic_DNA"/>
</dbReference>
<keyword evidence="3" id="KW-1185">Reference proteome</keyword>
<reference evidence="2" key="1">
    <citation type="submission" date="2022-04" db="EMBL/GenBank/DDBJ databases">
        <title>Complete genome of Methanoplanus endosymbiosus DSM 3599.</title>
        <authorList>
            <person name="Chen S.-C."/>
            <person name="You Y.-T."/>
            <person name="Zhou Y.-Z."/>
            <person name="Lai M.-C."/>
        </authorList>
    </citation>
    <scope>NUCLEOTIDE SEQUENCE</scope>
    <source>
        <strain evidence="2">DSM 3599</strain>
    </source>
</reference>
<dbReference type="RefSeq" id="WP_257742622.1">
    <property type="nucleotide sequence ID" value="NZ_CP096115.1"/>
</dbReference>
<organism evidence="2 3">
    <name type="scientific">Methanoplanus endosymbiosus</name>
    <dbReference type="NCBI Taxonomy" id="33865"/>
    <lineage>
        <taxon>Archaea</taxon>
        <taxon>Methanobacteriati</taxon>
        <taxon>Methanobacteriota</taxon>
        <taxon>Stenosarchaea group</taxon>
        <taxon>Methanomicrobia</taxon>
        <taxon>Methanomicrobiales</taxon>
        <taxon>Methanomicrobiaceae</taxon>
        <taxon>Methanoplanus</taxon>
    </lineage>
</organism>
<dbReference type="GeneID" id="74308885"/>
<feature type="region of interest" description="Disordered" evidence="1">
    <location>
        <begin position="123"/>
        <end position="178"/>
    </location>
</feature>
<sequence length="372" mass="43222">MILEERISFYDEEDASEFIDFLKKEGCKAQKQTYSEGIIEENLVGKVKDIINWLEEPETSEYYILENDLESAKEQLRNIVINVNKITENQNAGEVLFKNENIEESKELFLKIYKEKYESYIEQFSDDSEESTEETVTNDDIKEPKKLSEAKNTESDNESPGSAELAETEKLQDQELIDNPLDEIEVPEFIYYNMLIEQGFVEKSEEGYIAPKEIDSGDIQINLTLHRVNLPEDFQAGEIVRQMHYELTTKYLVKIDPSVHLYCNNEELIDLIYELDYDEDEAIQLIKNLSIKKHIIYRLLDVVSENNGIPVEELAEEINETAIRNTEDNSGFDITLTDKEISMIVSELRKIGILSGTDKKIKLADKKKRRQR</sequence>
<evidence type="ECO:0000313" key="2">
    <source>
        <dbReference type="EMBL" id="UUX92474.1"/>
    </source>
</evidence>
<feature type="compositionally biased region" description="Acidic residues" evidence="1">
    <location>
        <begin position="124"/>
        <end position="137"/>
    </location>
</feature>
<dbReference type="KEGG" id="mend:L6E24_14230"/>
<protein>
    <submittedName>
        <fullName evidence="2">Uncharacterized protein</fullName>
    </submittedName>
</protein>